<dbReference type="EMBL" id="HG994360">
    <property type="protein sequence ID" value="CAF2086581.1"/>
    <property type="molecule type" value="Genomic_DNA"/>
</dbReference>
<accession>A0A816SZS4</accession>
<sequence>MALRPNRFSQRHRFLWESSSLLRVGNRAAGTCVASSPDSDLERSVIIQHHGSGSATGFSTSR</sequence>
<dbReference type="Proteomes" id="UP001295469">
    <property type="component" value="Chromosome A06"/>
</dbReference>
<evidence type="ECO:0000313" key="1">
    <source>
        <dbReference type="EMBL" id="CAF2086581.1"/>
    </source>
</evidence>
<name>A0A816SZS4_BRANA</name>
<reference evidence="1" key="1">
    <citation type="submission" date="2021-01" db="EMBL/GenBank/DDBJ databases">
        <authorList>
            <consortium name="Genoscope - CEA"/>
            <person name="William W."/>
        </authorList>
    </citation>
    <scope>NUCLEOTIDE SEQUENCE</scope>
</reference>
<proteinExistence type="predicted"/>
<organism evidence="1">
    <name type="scientific">Brassica napus</name>
    <name type="common">Rape</name>
    <dbReference type="NCBI Taxonomy" id="3708"/>
    <lineage>
        <taxon>Eukaryota</taxon>
        <taxon>Viridiplantae</taxon>
        <taxon>Streptophyta</taxon>
        <taxon>Embryophyta</taxon>
        <taxon>Tracheophyta</taxon>
        <taxon>Spermatophyta</taxon>
        <taxon>Magnoliopsida</taxon>
        <taxon>eudicotyledons</taxon>
        <taxon>Gunneridae</taxon>
        <taxon>Pentapetalae</taxon>
        <taxon>rosids</taxon>
        <taxon>malvids</taxon>
        <taxon>Brassicales</taxon>
        <taxon>Brassicaceae</taxon>
        <taxon>Brassiceae</taxon>
        <taxon>Brassica</taxon>
    </lineage>
</organism>
<protein>
    <submittedName>
        <fullName evidence="1">(rape) hypothetical protein</fullName>
    </submittedName>
</protein>
<gene>
    <name evidence="1" type="ORF">DARMORV10_A06P25260.1</name>
</gene>
<dbReference type="AlphaFoldDB" id="A0A816SZS4"/>